<accession>E0S3N4</accession>
<protein>
    <submittedName>
        <fullName evidence="1">Uncharacterized protein</fullName>
    </submittedName>
</protein>
<dbReference type="RefSeq" id="WP_013282666.1">
    <property type="nucleotide sequence ID" value="NC_014389.1"/>
</dbReference>
<dbReference type="EMBL" id="CP001812">
    <property type="protein sequence ID" value="ADL36016.1"/>
    <property type="molecule type" value="Genomic_DNA"/>
</dbReference>
<organism evidence="1 2">
    <name type="scientific">Butyrivibrio proteoclasticus (strain ATCC 51982 / DSM 14932 / B316)</name>
    <name type="common">Clostridium proteoclasticum</name>
    <dbReference type="NCBI Taxonomy" id="515622"/>
    <lineage>
        <taxon>Bacteria</taxon>
        <taxon>Bacillati</taxon>
        <taxon>Bacillota</taxon>
        <taxon>Clostridia</taxon>
        <taxon>Lachnospirales</taxon>
        <taxon>Lachnospiraceae</taxon>
        <taxon>Butyrivibrio</taxon>
    </lineage>
</organism>
<dbReference type="HOGENOM" id="CLU_1318938_0_0_9"/>
<keyword evidence="1" id="KW-0614">Plasmid</keyword>
<sequence>MKYVVTVPEQEFIVDSESPEEAVEQVLDFETIDAYAGRYYEQPSVPSPGMNPEHYIMKLFRESSAWEAGLHKYIRCSDSICFTDLKRLYIYNETPDFLNKYEEFAPIESSLEVFENCLSKKAFDDAVCRLKVDVNDVASIVTKEHIDPYYELKAGDKSICVNGRFLLEALYFTESNEVRFSENPRKMIYVGSYDSARRSGVLPVGNGR</sequence>
<dbReference type="KEGG" id="bpb:bpr_II076"/>
<name>E0S3N4_BUTPB</name>
<dbReference type="Proteomes" id="UP000001299">
    <property type="component" value="Plasmid pCY360"/>
</dbReference>
<keyword evidence="2" id="KW-1185">Reference proteome</keyword>
<evidence type="ECO:0000313" key="2">
    <source>
        <dbReference type="Proteomes" id="UP000001299"/>
    </source>
</evidence>
<reference evidence="1 2" key="1">
    <citation type="journal article" date="2010" name="PLoS ONE">
        <title>The glycobiome of the rumen bacterium Butyrivibrio proteoclasticus B316(T) highlights adaptation to a polysaccharide-rich environment.</title>
        <authorList>
            <person name="Kelly W.J."/>
            <person name="Leahy S.C."/>
            <person name="Altermann E."/>
            <person name="Yeoman C.J."/>
            <person name="Dunne J.C."/>
            <person name="Kong Z."/>
            <person name="Pacheco D.M."/>
            <person name="Li D."/>
            <person name="Noel S.J."/>
            <person name="Moon C.D."/>
            <person name="Cookson A.L."/>
            <person name="Attwood G.T."/>
        </authorList>
    </citation>
    <scope>NUCLEOTIDE SEQUENCE [LARGE SCALE GENOMIC DNA]</scope>
    <source>
        <strain evidence="2">ATCC 51982 / DSM 14932 / B316</strain>
        <plasmid evidence="2">Plasmid pCY360</plasmid>
    </source>
</reference>
<dbReference type="AlphaFoldDB" id="E0S3N4"/>
<proteinExistence type="predicted"/>
<geneLocation type="plasmid" evidence="1 2">
    <name>pCY360</name>
</geneLocation>
<gene>
    <name evidence="1" type="ordered locus">bpr_II076</name>
</gene>
<evidence type="ECO:0000313" key="1">
    <source>
        <dbReference type="EMBL" id="ADL36016.1"/>
    </source>
</evidence>